<feature type="transmembrane region" description="Helical" evidence="1">
    <location>
        <begin position="130"/>
        <end position="152"/>
    </location>
</feature>
<dbReference type="InterPro" id="IPR058390">
    <property type="entry name" value="DUF8077"/>
</dbReference>
<feature type="transmembrane region" description="Helical" evidence="1">
    <location>
        <begin position="158"/>
        <end position="176"/>
    </location>
</feature>
<dbReference type="Pfam" id="PF26284">
    <property type="entry name" value="DUF8077"/>
    <property type="match status" value="1"/>
</dbReference>
<keyword evidence="1" id="KW-0812">Transmembrane</keyword>
<gene>
    <name evidence="3" type="ORF">EVEC_LOCUS11831</name>
</gene>
<protein>
    <recommendedName>
        <fullName evidence="2">DUF8077 domain-containing protein</fullName>
    </recommendedName>
</protein>
<evidence type="ECO:0000313" key="3">
    <source>
        <dbReference type="EMBL" id="VDD97080.1"/>
    </source>
</evidence>
<keyword evidence="1" id="KW-0472">Membrane</keyword>
<dbReference type="Proteomes" id="UP000274131">
    <property type="component" value="Unassembled WGS sequence"/>
</dbReference>
<feature type="domain" description="DUF8077" evidence="2">
    <location>
        <begin position="1"/>
        <end position="122"/>
    </location>
</feature>
<evidence type="ECO:0000313" key="4">
    <source>
        <dbReference type="Proteomes" id="UP000274131"/>
    </source>
</evidence>
<dbReference type="AlphaFoldDB" id="A0A3P6I5U5"/>
<dbReference type="EMBL" id="UXUI01012781">
    <property type="protein sequence ID" value="VDD97080.1"/>
    <property type="molecule type" value="Genomic_DNA"/>
</dbReference>
<keyword evidence="4" id="KW-1185">Reference proteome</keyword>
<keyword evidence="1" id="KW-1133">Transmembrane helix</keyword>
<evidence type="ECO:0000256" key="1">
    <source>
        <dbReference type="SAM" id="Phobius"/>
    </source>
</evidence>
<reference evidence="3 4" key="1">
    <citation type="submission" date="2018-10" db="EMBL/GenBank/DDBJ databases">
        <authorList>
            <consortium name="Pathogen Informatics"/>
        </authorList>
    </citation>
    <scope>NUCLEOTIDE SEQUENCE [LARGE SCALE GENOMIC DNA]</scope>
</reference>
<dbReference type="OrthoDB" id="5858611at2759"/>
<organism evidence="3 4">
    <name type="scientific">Enterobius vermicularis</name>
    <name type="common">Human pinworm</name>
    <dbReference type="NCBI Taxonomy" id="51028"/>
    <lineage>
        <taxon>Eukaryota</taxon>
        <taxon>Metazoa</taxon>
        <taxon>Ecdysozoa</taxon>
        <taxon>Nematoda</taxon>
        <taxon>Chromadorea</taxon>
        <taxon>Rhabditida</taxon>
        <taxon>Spirurina</taxon>
        <taxon>Oxyuridomorpha</taxon>
        <taxon>Oxyuroidea</taxon>
        <taxon>Oxyuridae</taxon>
        <taxon>Enterobius</taxon>
    </lineage>
</organism>
<name>A0A3P6I5U5_ENTVE</name>
<sequence length="212" mass="24177">MVDWASGIHVAVCGDGAFDNVTSSFKSAFAEVLNKFCQNITACRLQRSVAFNPGDIMVLEGYPRREYNGVRIRFVVILPGNVLLPDEQQRPLLPKAVIFSNQNLHDLESRMQMYIVEYERYPRFDAITEFMNTAVIPIGFLLMVIMFGLAYWTSTLTFELFVFLGLGVEEISVYYLDAYIFKKSNSAIPTLLLLVLHKYTKLPTNLFLHLAN</sequence>
<evidence type="ECO:0000259" key="2">
    <source>
        <dbReference type="Pfam" id="PF26284"/>
    </source>
</evidence>
<accession>A0A3P6I5U5</accession>
<proteinExistence type="predicted"/>